<keyword evidence="17" id="KW-1185">Reference proteome</keyword>
<dbReference type="PANTHER" id="PTHR45977">
    <property type="entry name" value="TARGET OF ERK KINASE MPK-1"/>
    <property type="match status" value="1"/>
</dbReference>
<reference evidence="15 17" key="1">
    <citation type="journal article" date="2011" name="Nature">
        <title>The Medicago genome provides insight into the evolution of rhizobial symbioses.</title>
        <authorList>
            <person name="Young N.D."/>
            <person name="Debelle F."/>
            <person name="Oldroyd G.E."/>
            <person name="Geurts R."/>
            <person name="Cannon S.B."/>
            <person name="Udvardi M.K."/>
            <person name="Benedito V.A."/>
            <person name="Mayer K.F."/>
            <person name="Gouzy J."/>
            <person name="Schoof H."/>
            <person name="Van de Peer Y."/>
            <person name="Proost S."/>
            <person name="Cook D.R."/>
            <person name="Meyers B.C."/>
            <person name="Spannagl M."/>
            <person name="Cheung F."/>
            <person name="De Mita S."/>
            <person name="Krishnakumar V."/>
            <person name="Gundlach H."/>
            <person name="Zhou S."/>
            <person name="Mudge J."/>
            <person name="Bharti A.K."/>
            <person name="Murray J.D."/>
            <person name="Naoumkina M.A."/>
            <person name="Rosen B."/>
            <person name="Silverstein K.A."/>
            <person name="Tang H."/>
            <person name="Rombauts S."/>
            <person name="Zhao P.X."/>
            <person name="Zhou P."/>
            <person name="Barbe V."/>
            <person name="Bardou P."/>
            <person name="Bechner M."/>
            <person name="Bellec A."/>
            <person name="Berger A."/>
            <person name="Berges H."/>
            <person name="Bidwell S."/>
            <person name="Bisseling T."/>
            <person name="Choisne N."/>
            <person name="Couloux A."/>
            <person name="Denny R."/>
            <person name="Deshpande S."/>
            <person name="Dai X."/>
            <person name="Doyle J.J."/>
            <person name="Dudez A.M."/>
            <person name="Farmer A.D."/>
            <person name="Fouteau S."/>
            <person name="Franken C."/>
            <person name="Gibelin C."/>
            <person name="Gish J."/>
            <person name="Goldstein S."/>
            <person name="Gonzalez A.J."/>
            <person name="Green P.J."/>
            <person name="Hallab A."/>
            <person name="Hartog M."/>
            <person name="Hua A."/>
            <person name="Humphray S.J."/>
            <person name="Jeong D.H."/>
            <person name="Jing Y."/>
            <person name="Jocker A."/>
            <person name="Kenton S.M."/>
            <person name="Kim D.J."/>
            <person name="Klee K."/>
            <person name="Lai H."/>
            <person name="Lang C."/>
            <person name="Lin S."/>
            <person name="Macmil S.L."/>
            <person name="Magdelenat G."/>
            <person name="Matthews L."/>
            <person name="McCorrison J."/>
            <person name="Monaghan E.L."/>
            <person name="Mun J.H."/>
            <person name="Najar F.Z."/>
            <person name="Nicholson C."/>
            <person name="Noirot C."/>
            <person name="O'Bleness M."/>
            <person name="Paule C.R."/>
            <person name="Poulain J."/>
            <person name="Prion F."/>
            <person name="Qin B."/>
            <person name="Qu C."/>
            <person name="Retzel E.F."/>
            <person name="Riddle C."/>
            <person name="Sallet E."/>
            <person name="Samain S."/>
            <person name="Samson N."/>
            <person name="Sanders I."/>
            <person name="Saurat O."/>
            <person name="Scarpelli C."/>
            <person name="Schiex T."/>
            <person name="Segurens B."/>
            <person name="Severin A.J."/>
            <person name="Sherrier D.J."/>
            <person name="Shi R."/>
            <person name="Sims S."/>
            <person name="Singer S.R."/>
            <person name="Sinharoy S."/>
            <person name="Sterck L."/>
            <person name="Viollet A."/>
            <person name="Wang B.B."/>
            <person name="Wang K."/>
            <person name="Wang M."/>
            <person name="Wang X."/>
            <person name="Warfsmann J."/>
            <person name="Weissenbach J."/>
            <person name="White D.D."/>
            <person name="White J.D."/>
            <person name="Wiley G.B."/>
            <person name="Wincker P."/>
            <person name="Xing Y."/>
            <person name="Yang L."/>
            <person name="Yao Z."/>
            <person name="Ying F."/>
            <person name="Zhai J."/>
            <person name="Zhou L."/>
            <person name="Zuber A."/>
            <person name="Denarie J."/>
            <person name="Dixon R.A."/>
            <person name="May G.D."/>
            <person name="Schwartz D.C."/>
            <person name="Rogers J."/>
            <person name="Quetier F."/>
            <person name="Town C.D."/>
            <person name="Roe B.A."/>
        </authorList>
    </citation>
    <scope>NUCLEOTIDE SEQUENCE [LARGE SCALE GENOMIC DNA]</scope>
    <source>
        <strain evidence="15">A17</strain>
        <strain evidence="16 17">cv. Jemalong A17</strain>
    </source>
</reference>
<proteinExistence type="predicted"/>
<evidence type="ECO:0000313" key="15">
    <source>
        <dbReference type="EMBL" id="KEH34724.1"/>
    </source>
</evidence>
<keyword evidence="11 13" id="KW-0472">Membrane</keyword>
<keyword evidence="7 12" id="KW-0863">Zinc-finger</keyword>
<evidence type="ECO:0000256" key="12">
    <source>
        <dbReference type="PROSITE-ProRule" id="PRU00175"/>
    </source>
</evidence>
<evidence type="ECO:0000256" key="11">
    <source>
        <dbReference type="ARBA" id="ARBA00023136"/>
    </source>
</evidence>
<evidence type="ECO:0000256" key="1">
    <source>
        <dbReference type="ARBA" id="ARBA00000900"/>
    </source>
</evidence>
<keyword evidence="6" id="KW-0479">Metal-binding</keyword>
<comment type="subcellular location">
    <subcellularLocation>
        <location evidence="2">Membrane</location>
        <topology evidence="2">Multi-pass membrane protein</topology>
    </subcellularLocation>
</comment>
<dbReference type="GO" id="GO:0006511">
    <property type="term" value="P:ubiquitin-dependent protein catabolic process"/>
    <property type="evidence" value="ECO:0000318"/>
    <property type="project" value="GO_Central"/>
</dbReference>
<dbReference type="InterPro" id="IPR001841">
    <property type="entry name" value="Znf_RING"/>
</dbReference>
<dbReference type="CDD" id="cd16454">
    <property type="entry name" value="RING-H2_PA-TM-RING"/>
    <property type="match status" value="1"/>
</dbReference>
<dbReference type="PROSITE" id="PS50089">
    <property type="entry name" value="ZF_RING_2"/>
    <property type="match status" value="1"/>
</dbReference>
<dbReference type="Proteomes" id="UP000002051">
    <property type="component" value="Chromosome 3"/>
</dbReference>
<evidence type="ECO:0000256" key="7">
    <source>
        <dbReference type="ARBA" id="ARBA00022771"/>
    </source>
</evidence>
<dbReference type="GO" id="GO:0008270">
    <property type="term" value="F:zinc ion binding"/>
    <property type="evidence" value="ECO:0007669"/>
    <property type="project" value="UniProtKB-KW"/>
</dbReference>
<dbReference type="InterPro" id="IPR013083">
    <property type="entry name" value="Znf_RING/FYVE/PHD"/>
</dbReference>
<sequence>MTINLVVFGAFVEAEICSNHASVIMYNSNNSKDAFLLIFSNQASLGCLEYFPSLDVPIWELNNRMIRRAYSIIYFLYCQITIFSFTVEWQVFMIRFWQKKQDNSNAVGNSKASGDELTCSVCLEQVNVGDVLRSLPFLHQFHASCIDPWLRQQGTCPVCKFRAGSGWNDSGHNDIADMV</sequence>
<evidence type="ECO:0000256" key="4">
    <source>
        <dbReference type="ARBA" id="ARBA00022679"/>
    </source>
</evidence>
<evidence type="ECO:0000256" key="9">
    <source>
        <dbReference type="ARBA" id="ARBA00022833"/>
    </source>
</evidence>
<feature type="domain" description="RING-type" evidence="14">
    <location>
        <begin position="119"/>
        <end position="160"/>
    </location>
</feature>
<evidence type="ECO:0000256" key="10">
    <source>
        <dbReference type="ARBA" id="ARBA00022989"/>
    </source>
</evidence>
<dbReference type="EnsemblPlants" id="KEH34724">
    <property type="protein sequence ID" value="KEH34724"/>
    <property type="gene ID" value="MTR_3g067985"/>
</dbReference>
<dbReference type="SUPFAM" id="SSF57850">
    <property type="entry name" value="RING/U-box"/>
    <property type="match status" value="1"/>
</dbReference>
<keyword evidence="8" id="KW-0833">Ubl conjugation pathway</keyword>
<dbReference type="GO" id="GO:0061630">
    <property type="term" value="F:ubiquitin protein ligase activity"/>
    <property type="evidence" value="ECO:0000318"/>
    <property type="project" value="GO_Central"/>
</dbReference>
<evidence type="ECO:0000313" key="16">
    <source>
        <dbReference type="EnsemblPlants" id="KEH34724"/>
    </source>
</evidence>
<feature type="transmembrane region" description="Helical" evidence="13">
    <location>
        <begin position="72"/>
        <end position="92"/>
    </location>
</feature>
<evidence type="ECO:0000313" key="17">
    <source>
        <dbReference type="Proteomes" id="UP000002051"/>
    </source>
</evidence>
<dbReference type="Pfam" id="PF13639">
    <property type="entry name" value="zf-RING_2"/>
    <property type="match status" value="1"/>
</dbReference>
<evidence type="ECO:0000256" key="13">
    <source>
        <dbReference type="SAM" id="Phobius"/>
    </source>
</evidence>
<name>A0A072UY39_MEDTR</name>
<accession>A0A072UY39</accession>
<keyword evidence="5 13" id="KW-0812">Transmembrane</keyword>
<evidence type="ECO:0000256" key="2">
    <source>
        <dbReference type="ARBA" id="ARBA00004141"/>
    </source>
</evidence>
<organism evidence="15 17">
    <name type="scientific">Medicago truncatula</name>
    <name type="common">Barrel medic</name>
    <name type="synonym">Medicago tribuloides</name>
    <dbReference type="NCBI Taxonomy" id="3880"/>
    <lineage>
        <taxon>Eukaryota</taxon>
        <taxon>Viridiplantae</taxon>
        <taxon>Streptophyta</taxon>
        <taxon>Embryophyta</taxon>
        <taxon>Tracheophyta</taxon>
        <taxon>Spermatophyta</taxon>
        <taxon>Magnoliopsida</taxon>
        <taxon>eudicotyledons</taxon>
        <taxon>Gunneridae</taxon>
        <taxon>Pentapetalae</taxon>
        <taxon>rosids</taxon>
        <taxon>fabids</taxon>
        <taxon>Fabales</taxon>
        <taxon>Fabaceae</taxon>
        <taxon>Papilionoideae</taxon>
        <taxon>50 kb inversion clade</taxon>
        <taxon>NPAAA clade</taxon>
        <taxon>Hologalegina</taxon>
        <taxon>IRL clade</taxon>
        <taxon>Trifolieae</taxon>
        <taxon>Medicago</taxon>
    </lineage>
</organism>
<keyword evidence="10 13" id="KW-1133">Transmembrane helix</keyword>
<dbReference type="SMART" id="SM00184">
    <property type="entry name" value="RING"/>
    <property type="match status" value="1"/>
</dbReference>
<evidence type="ECO:0000256" key="5">
    <source>
        <dbReference type="ARBA" id="ARBA00022692"/>
    </source>
</evidence>
<reference evidence="15 17" key="2">
    <citation type="journal article" date="2014" name="BMC Genomics">
        <title>An improved genome release (version Mt4.0) for the model legume Medicago truncatula.</title>
        <authorList>
            <person name="Tang H."/>
            <person name="Krishnakumar V."/>
            <person name="Bidwell S."/>
            <person name="Rosen B."/>
            <person name="Chan A."/>
            <person name="Zhou S."/>
            <person name="Gentzbittel L."/>
            <person name="Childs K.L."/>
            <person name="Yandell M."/>
            <person name="Gundlach H."/>
            <person name="Mayer K.F."/>
            <person name="Schwartz D.C."/>
            <person name="Town C.D."/>
        </authorList>
    </citation>
    <scope>GENOME REANNOTATION</scope>
    <source>
        <strain evidence="15">A17</strain>
        <strain evidence="16 17">cv. Jemalong A17</strain>
    </source>
</reference>
<evidence type="ECO:0000259" key="14">
    <source>
        <dbReference type="PROSITE" id="PS50089"/>
    </source>
</evidence>
<dbReference type="STRING" id="3880.A0A072UY39"/>
<gene>
    <name evidence="15" type="ordered locus">MTR_3g067985</name>
</gene>
<keyword evidence="9" id="KW-0862">Zinc</keyword>
<protein>
    <recommendedName>
        <fullName evidence="3">RING-type E3 ubiquitin transferase</fullName>
        <ecNumber evidence="3">2.3.2.27</ecNumber>
    </recommendedName>
</protein>
<dbReference type="GO" id="GO:0016567">
    <property type="term" value="P:protein ubiquitination"/>
    <property type="evidence" value="ECO:0000318"/>
    <property type="project" value="GO_Central"/>
</dbReference>
<comment type="catalytic activity">
    <reaction evidence="1">
        <text>S-ubiquitinyl-[E2 ubiquitin-conjugating enzyme]-L-cysteine + [acceptor protein]-L-lysine = [E2 ubiquitin-conjugating enzyme]-L-cysteine + N(6)-ubiquitinyl-[acceptor protein]-L-lysine.</text>
        <dbReference type="EC" id="2.3.2.27"/>
    </reaction>
</comment>
<dbReference type="EC" id="2.3.2.27" evidence="3"/>
<reference evidence="16" key="3">
    <citation type="submission" date="2015-04" db="UniProtKB">
        <authorList>
            <consortium name="EnsemblPlants"/>
        </authorList>
    </citation>
    <scope>IDENTIFICATION</scope>
    <source>
        <strain evidence="16">cv. Jemalong A17</strain>
    </source>
</reference>
<evidence type="ECO:0000256" key="6">
    <source>
        <dbReference type="ARBA" id="ARBA00022723"/>
    </source>
</evidence>
<dbReference type="AlphaFoldDB" id="A0A072UY39"/>
<dbReference type="HOGENOM" id="CLU_1505643_0_0_1"/>
<dbReference type="Gene3D" id="3.30.40.10">
    <property type="entry name" value="Zinc/RING finger domain, C3HC4 (zinc finger)"/>
    <property type="match status" value="1"/>
</dbReference>
<keyword evidence="4" id="KW-0808">Transferase</keyword>
<evidence type="ECO:0000256" key="3">
    <source>
        <dbReference type="ARBA" id="ARBA00012483"/>
    </source>
</evidence>
<evidence type="ECO:0000256" key="8">
    <source>
        <dbReference type="ARBA" id="ARBA00022786"/>
    </source>
</evidence>
<dbReference type="PANTHER" id="PTHR45977:SF4">
    <property type="entry name" value="RING-TYPE DOMAIN-CONTAINING PROTEIN"/>
    <property type="match status" value="1"/>
</dbReference>
<dbReference type="GO" id="GO:0016020">
    <property type="term" value="C:membrane"/>
    <property type="evidence" value="ECO:0007669"/>
    <property type="project" value="UniProtKB-SubCell"/>
</dbReference>
<dbReference type="EMBL" id="CM001219">
    <property type="protein sequence ID" value="KEH34724.1"/>
    <property type="molecule type" value="Genomic_DNA"/>
</dbReference>